<comment type="caution">
    <text evidence="5">The sequence shown here is derived from an EMBL/GenBank/DDBJ whole genome shotgun (WGS) entry which is preliminary data.</text>
</comment>
<dbReference type="InterPro" id="IPR020471">
    <property type="entry name" value="AKR"/>
</dbReference>
<feature type="domain" description="NADP-dependent oxidoreductase" evidence="4">
    <location>
        <begin position="2"/>
        <end position="59"/>
    </location>
</feature>
<proteinExistence type="inferred from homology"/>
<evidence type="ECO:0000313" key="5">
    <source>
        <dbReference type="EMBL" id="MPN14068.1"/>
    </source>
</evidence>
<dbReference type="Gene3D" id="3.20.20.100">
    <property type="entry name" value="NADP-dependent oxidoreductase domain"/>
    <property type="match status" value="1"/>
</dbReference>
<dbReference type="GO" id="GO:0016616">
    <property type="term" value="F:oxidoreductase activity, acting on the CH-OH group of donors, NAD or NADP as acceptor"/>
    <property type="evidence" value="ECO:0007669"/>
    <property type="project" value="UniProtKB-ARBA"/>
</dbReference>
<dbReference type="PANTHER" id="PTHR43827">
    <property type="entry name" value="2,5-DIKETO-D-GLUCONIC ACID REDUCTASE"/>
    <property type="match status" value="1"/>
</dbReference>
<dbReference type="InterPro" id="IPR023210">
    <property type="entry name" value="NADP_OxRdtase_dom"/>
</dbReference>
<evidence type="ECO:0000259" key="4">
    <source>
        <dbReference type="Pfam" id="PF00248"/>
    </source>
</evidence>
<keyword evidence="3" id="KW-0560">Oxidoreductase</keyword>
<reference evidence="5" key="1">
    <citation type="submission" date="2019-08" db="EMBL/GenBank/DDBJ databases">
        <authorList>
            <person name="Kucharzyk K."/>
            <person name="Murdoch R.W."/>
            <person name="Higgins S."/>
            <person name="Loffler F."/>
        </authorList>
    </citation>
    <scope>NUCLEOTIDE SEQUENCE</scope>
</reference>
<comment type="similarity">
    <text evidence="1">Belongs to the aldo/keto reductase family.</text>
</comment>
<protein>
    <recommendedName>
        <fullName evidence="4">NADP-dependent oxidoreductase domain-containing protein</fullName>
    </recommendedName>
</protein>
<evidence type="ECO:0000256" key="3">
    <source>
        <dbReference type="ARBA" id="ARBA00023002"/>
    </source>
</evidence>
<dbReference type="AlphaFoldDB" id="A0A645FI38"/>
<dbReference type="Pfam" id="PF00248">
    <property type="entry name" value="Aldo_ket_red"/>
    <property type="match status" value="1"/>
</dbReference>
<dbReference type="InterPro" id="IPR036812">
    <property type="entry name" value="NAD(P)_OxRdtase_dom_sf"/>
</dbReference>
<accession>A0A645FI38</accession>
<organism evidence="5">
    <name type="scientific">bioreactor metagenome</name>
    <dbReference type="NCBI Taxonomy" id="1076179"/>
    <lineage>
        <taxon>unclassified sequences</taxon>
        <taxon>metagenomes</taxon>
        <taxon>ecological metagenomes</taxon>
    </lineage>
</organism>
<gene>
    <name evidence="5" type="ORF">SDC9_161394</name>
</gene>
<dbReference type="SUPFAM" id="SSF51430">
    <property type="entry name" value="NAD(P)-linked oxidoreductase"/>
    <property type="match status" value="1"/>
</dbReference>
<evidence type="ECO:0000256" key="1">
    <source>
        <dbReference type="ARBA" id="ARBA00007905"/>
    </source>
</evidence>
<dbReference type="EMBL" id="VSSQ01060659">
    <property type="protein sequence ID" value="MPN14068.1"/>
    <property type="molecule type" value="Genomic_DNA"/>
</dbReference>
<sequence length="81" mass="9403">MNAIAEKHNKSVSQICLRWVIQHDVVVIPKSTILQRIEENIAIFDFELSEEEMKQINELPEIGFSGELPNIWPERIDVSSR</sequence>
<keyword evidence="2" id="KW-0521">NADP</keyword>
<dbReference type="PANTHER" id="PTHR43827:SF3">
    <property type="entry name" value="NADP-DEPENDENT OXIDOREDUCTASE DOMAIN-CONTAINING PROTEIN"/>
    <property type="match status" value="1"/>
</dbReference>
<name>A0A645FI38_9ZZZZ</name>
<evidence type="ECO:0000256" key="2">
    <source>
        <dbReference type="ARBA" id="ARBA00022857"/>
    </source>
</evidence>